<name>A0A164B313_9MYCO</name>
<dbReference type="RefSeq" id="WP_075510292.1">
    <property type="nucleotide sequence ID" value="NZ_LWCI01000100.1"/>
</dbReference>
<protein>
    <submittedName>
        <fullName evidence="1">Uncharacterized protein</fullName>
    </submittedName>
</protein>
<evidence type="ECO:0000313" key="2">
    <source>
        <dbReference type="Proteomes" id="UP000077342"/>
    </source>
</evidence>
<evidence type="ECO:0000313" key="1">
    <source>
        <dbReference type="EMBL" id="KZS63061.1"/>
    </source>
</evidence>
<proteinExistence type="predicted"/>
<comment type="caution">
    <text evidence="1">The sequence shown here is derived from an EMBL/GenBank/DDBJ whole genome shotgun (WGS) entry which is preliminary data.</text>
</comment>
<dbReference type="EMBL" id="LWCI01000100">
    <property type="protein sequence ID" value="KZS63061.1"/>
    <property type="molecule type" value="Genomic_DNA"/>
</dbReference>
<reference evidence="2" key="1">
    <citation type="submission" date="2016-04" db="EMBL/GenBank/DDBJ databases">
        <authorList>
            <person name="Strapagiel D."/>
            <person name="Borowka P."/>
            <person name="Marciniak B."/>
            <person name="Bakula Z."/>
            <person name="Van Ingen J."/>
            <person name="Safianowska A."/>
            <person name="Dziadek J."/>
            <person name="Jagielski T."/>
        </authorList>
    </citation>
    <scope>NUCLEOTIDE SEQUENCE [LARGE SCALE GENOMIC DNA]</scope>
    <source>
        <strain evidence="2">1010001458</strain>
    </source>
</reference>
<keyword evidence="2" id="KW-1185">Reference proteome</keyword>
<accession>A0A164B313</accession>
<dbReference type="Proteomes" id="UP000077342">
    <property type="component" value="Unassembled WGS sequence"/>
</dbReference>
<sequence>MSRGRVIPGWTRVLAQRAERDQHLRALSQLAELQELLFATLDHDGGLLRLPRPGQIEAEAARAAGLGRINPWPWDRAKAELARWRNELDQAA</sequence>
<gene>
    <name evidence="1" type="ORF">A4G28_04305</name>
</gene>
<organism evidence="1 2">
    <name type="scientific">Mycobacterium ostraviense</name>
    <dbReference type="NCBI Taxonomy" id="2738409"/>
    <lineage>
        <taxon>Bacteria</taxon>
        <taxon>Bacillati</taxon>
        <taxon>Actinomycetota</taxon>
        <taxon>Actinomycetes</taxon>
        <taxon>Mycobacteriales</taxon>
        <taxon>Mycobacteriaceae</taxon>
        <taxon>Mycobacterium</taxon>
    </lineage>
</organism>
<dbReference type="AlphaFoldDB" id="A0A164B313"/>